<keyword evidence="5" id="KW-1185">Reference proteome</keyword>
<dbReference type="PANTHER" id="PTHR13384:SF19">
    <property type="entry name" value="G PATCH DOMAIN-CONTAINING PROTEIN 1"/>
    <property type="match status" value="1"/>
</dbReference>
<dbReference type="GO" id="GO:0005634">
    <property type="term" value="C:nucleus"/>
    <property type="evidence" value="ECO:0007669"/>
    <property type="project" value="TreeGrafter"/>
</dbReference>
<dbReference type="Pfam" id="PF01585">
    <property type="entry name" value="G-patch"/>
    <property type="match status" value="1"/>
</dbReference>
<feature type="compositionally biased region" description="Acidic residues" evidence="2">
    <location>
        <begin position="645"/>
        <end position="656"/>
    </location>
</feature>
<dbReference type="GeneTree" id="ENSGT00390000007074"/>
<feature type="region of interest" description="Disordered" evidence="2">
    <location>
        <begin position="571"/>
        <end position="602"/>
    </location>
</feature>
<dbReference type="STRING" id="244447.ENSCSEP00000030385"/>
<feature type="compositionally biased region" description="Polar residues" evidence="2">
    <location>
        <begin position="662"/>
        <end position="672"/>
    </location>
</feature>
<evidence type="ECO:0000313" key="5">
    <source>
        <dbReference type="Proteomes" id="UP000265120"/>
    </source>
</evidence>
<dbReference type="GO" id="GO:0003723">
    <property type="term" value="F:RNA binding"/>
    <property type="evidence" value="ECO:0007669"/>
    <property type="project" value="TreeGrafter"/>
</dbReference>
<feature type="domain" description="G-patch" evidence="3">
    <location>
        <begin position="151"/>
        <end position="171"/>
    </location>
</feature>
<feature type="region of interest" description="Disordered" evidence="2">
    <location>
        <begin position="637"/>
        <end position="761"/>
    </location>
</feature>
<dbReference type="PANTHER" id="PTHR13384">
    <property type="entry name" value="G PATCH DOMAIN-CONTAINING PROTEIN 1"/>
    <property type="match status" value="1"/>
</dbReference>
<dbReference type="OMA" id="DQQKPDT"/>
<evidence type="ECO:0000313" key="4">
    <source>
        <dbReference type="Ensembl" id="ENSCSEP00000030385.1"/>
    </source>
</evidence>
<dbReference type="InterPro" id="IPR000467">
    <property type="entry name" value="G_patch_dom"/>
</dbReference>
<dbReference type="Proteomes" id="UP000265120">
    <property type="component" value="Chromosome 5"/>
</dbReference>
<accession>A0A3P8X0D3</accession>
<comment type="similarity">
    <text evidence="1">Belongs to the GPATCH1 family.</text>
</comment>
<dbReference type="GO" id="GO:0006397">
    <property type="term" value="P:mRNA processing"/>
    <property type="evidence" value="ECO:0007669"/>
    <property type="project" value="InterPro"/>
</dbReference>
<reference evidence="4" key="3">
    <citation type="submission" date="2025-09" db="UniProtKB">
        <authorList>
            <consortium name="Ensembl"/>
        </authorList>
    </citation>
    <scope>IDENTIFICATION</scope>
</reference>
<evidence type="ECO:0000256" key="1">
    <source>
        <dbReference type="ARBA" id="ARBA00008600"/>
    </source>
</evidence>
<dbReference type="PROSITE" id="PS50174">
    <property type="entry name" value="G_PATCH"/>
    <property type="match status" value="1"/>
</dbReference>
<reference evidence="4" key="2">
    <citation type="submission" date="2025-08" db="UniProtKB">
        <authorList>
            <consortium name="Ensembl"/>
        </authorList>
    </citation>
    <scope>IDENTIFICATION</scope>
</reference>
<dbReference type="Pfam" id="PF07713">
    <property type="entry name" value="DUF1604"/>
    <property type="match status" value="1"/>
</dbReference>
<dbReference type="FunCoup" id="A0A3P8X0D3">
    <property type="interactions" value="1107"/>
</dbReference>
<dbReference type="AlphaFoldDB" id="A0A3P8X0D3"/>
<sequence length="761" mass="84746">MASDNEKDEDFVTYGTVLEPLGEDEPLKKPVPLHEQTVKDEKGRYQRFHGAFTGGFSAGYYNTVGTKEGWTPSTFVSSRGQKAEICRAKPEDFMDEEDFGEHGIAPQQITTSQEFPSSHTDKVGERAKAIRAQTTLTLGDILLQELIRPCRSSIGIKLLKKMGWKEGQGVGPRVKRRARRLRGDRGVKVYGCAVPANGSEESEEDEDELLSLPNVTFAPQDVTPVDFDPKIGVQGLGYCGLDPGLALLGQGNTEHFDLFKPVSVKRGGVAQKNSRAFGINKDGDDDVYHRDSMSKYDIEIREEEPGDGLYGWTAPQQYTKTRDVSYNGKIMDGFTCAKKPAAEKKIFLPPVLPPGFRPYHGFCPSALASTSVSSALAHALTSSRGHMVQEKPQQAGRHQMDISQRRALLGEDILPNSNSVMELLNPDDRQHLLSMQTHVNSLDSFKLDLMESEHSGAGKKIVPTSTSYRPMSSVLSSRFTKAKHKDDDNVVVAGLDKKCDLDDQQAAVQMKMFGKMTRETFEWYPDKLLCKRFNVPDPYPGSGVVGLSKVKKDKFSVFNFLTVTEDRKKTDTRKKSRWDVSDQNNEMNKDTPTCTTSDVGISDQIQEMKNDGEKEETEVEECSRPPLDIFKAIFVSSDEKSSEETSSEGESEDEVQDIMKNTEISSTISPVISNAPLPSTFPEVLSASDDNYRSTEKQGVPQISMQEEFGPRLPPCAVGGGQSTSLSSFSREKKKRRKTKQKKHKYHKSQKDKKVKKKKKD</sequence>
<protein>
    <submittedName>
        <fullName evidence="4">G-patch domain containing 1</fullName>
    </submittedName>
</protein>
<feature type="compositionally biased region" description="Basic residues" evidence="2">
    <location>
        <begin position="732"/>
        <end position="761"/>
    </location>
</feature>
<dbReference type="Ensembl" id="ENSCSET00000030791.1">
    <property type="protein sequence ID" value="ENSCSEP00000030385.1"/>
    <property type="gene ID" value="ENSCSEG00000019456.1"/>
</dbReference>
<reference evidence="4 5" key="1">
    <citation type="journal article" date="2014" name="Nat. Genet.">
        <title>Whole-genome sequence of a flatfish provides insights into ZW sex chromosome evolution and adaptation to a benthic lifestyle.</title>
        <authorList>
            <person name="Chen S."/>
            <person name="Zhang G."/>
            <person name="Shao C."/>
            <person name="Huang Q."/>
            <person name="Liu G."/>
            <person name="Zhang P."/>
            <person name="Song W."/>
            <person name="An N."/>
            <person name="Chalopin D."/>
            <person name="Volff J.N."/>
            <person name="Hong Y."/>
            <person name="Li Q."/>
            <person name="Sha Z."/>
            <person name="Zhou H."/>
            <person name="Xie M."/>
            <person name="Yu Q."/>
            <person name="Liu Y."/>
            <person name="Xiang H."/>
            <person name="Wang N."/>
            <person name="Wu K."/>
            <person name="Yang C."/>
            <person name="Zhou Q."/>
            <person name="Liao X."/>
            <person name="Yang L."/>
            <person name="Hu Q."/>
            <person name="Zhang J."/>
            <person name="Meng L."/>
            <person name="Jin L."/>
            <person name="Tian Y."/>
            <person name="Lian J."/>
            <person name="Yang J."/>
            <person name="Miao G."/>
            <person name="Liu S."/>
            <person name="Liang Z."/>
            <person name="Yan F."/>
            <person name="Li Y."/>
            <person name="Sun B."/>
            <person name="Zhang H."/>
            <person name="Zhang J."/>
            <person name="Zhu Y."/>
            <person name="Du M."/>
            <person name="Zhao Y."/>
            <person name="Schartl M."/>
            <person name="Tang Q."/>
            <person name="Wang J."/>
        </authorList>
    </citation>
    <scope>NUCLEOTIDE SEQUENCE</scope>
</reference>
<feature type="compositionally biased region" description="Polar residues" evidence="2">
    <location>
        <begin position="581"/>
        <end position="602"/>
    </location>
</feature>
<proteinExistence type="inferred from homology"/>
<organism evidence="4 5">
    <name type="scientific">Cynoglossus semilaevis</name>
    <name type="common">Tongue sole</name>
    <dbReference type="NCBI Taxonomy" id="244447"/>
    <lineage>
        <taxon>Eukaryota</taxon>
        <taxon>Metazoa</taxon>
        <taxon>Chordata</taxon>
        <taxon>Craniata</taxon>
        <taxon>Vertebrata</taxon>
        <taxon>Euteleostomi</taxon>
        <taxon>Actinopterygii</taxon>
        <taxon>Neopterygii</taxon>
        <taxon>Teleostei</taxon>
        <taxon>Neoteleostei</taxon>
        <taxon>Acanthomorphata</taxon>
        <taxon>Carangaria</taxon>
        <taxon>Pleuronectiformes</taxon>
        <taxon>Pleuronectoidei</taxon>
        <taxon>Cynoglossidae</taxon>
        <taxon>Cynoglossinae</taxon>
        <taxon>Cynoglossus</taxon>
    </lineage>
</organism>
<evidence type="ECO:0000256" key="2">
    <source>
        <dbReference type="SAM" id="MobiDB-lite"/>
    </source>
</evidence>
<evidence type="ECO:0000259" key="3">
    <source>
        <dbReference type="PROSITE" id="PS50174"/>
    </source>
</evidence>
<name>A0A3P8X0D3_CYNSE</name>
<dbReference type="InterPro" id="IPR011666">
    <property type="entry name" value="DUF1604"/>
</dbReference>
<dbReference type="InParanoid" id="A0A3P8X0D3"/>